<evidence type="ECO:0000256" key="9">
    <source>
        <dbReference type="HAMAP-Rule" id="MF_00183"/>
    </source>
</evidence>
<feature type="domain" description="1-deoxy-D-xylulose 5-phosphate reductoisomerase C-terminal" evidence="12">
    <location>
        <begin position="167"/>
        <end position="250"/>
    </location>
</feature>
<evidence type="ECO:0000259" key="11">
    <source>
        <dbReference type="Pfam" id="PF02670"/>
    </source>
</evidence>
<dbReference type="InterPro" id="IPR036169">
    <property type="entry name" value="DXPR_C_sf"/>
</dbReference>
<feature type="binding site" evidence="9">
    <location>
        <position position="226"/>
    </location>
    <ligand>
        <name>NADPH</name>
        <dbReference type="ChEBI" id="CHEBI:57783"/>
    </ligand>
</feature>
<dbReference type="Proteomes" id="UP000316426">
    <property type="component" value="Chromosome"/>
</dbReference>
<feature type="region of interest" description="Disordered" evidence="10">
    <location>
        <begin position="1"/>
        <end position="25"/>
    </location>
</feature>
<dbReference type="PANTHER" id="PTHR30525">
    <property type="entry name" value="1-DEOXY-D-XYLULOSE 5-PHOSPHATE REDUCTOISOMERASE"/>
    <property type="match status" value="1"/>
</dbReference>
<feature type="binding site" evidence="9">
    <location>
        <position position="138"/>
    </location>
    <ligand>
        <name>NADPH</name>
        <dbReference type="ChEBI" id="CHEBI:57783"/>
    </ligand>
</feature>
<sequence>MADRSKTPAPSADGEPPRRVAVLGSSGSIGRNTIEVIRASGGRLKATVLSAHSRLDQLIEQAELLKPKFVVASDEQAAAEQSWKKLPKGTELLVGPKGLEQAASCDEVDVVLAAIVGAAGVRSTLAALKAGKTVALANKETLVTAGPLVRKMLDAERKKNPAAPERLLPVDSEHSAVFQSMACGRRDEVEKIFLTASGGPFRTWAREHLAQVTVDEALAHPTWDMGPKITIDSATMMNKALEVIEARWLFDTPAERIQVLIHPQSIIHSMVEFVDGSVVAQLGRPDMKLPIQYALDYPRRLAGPAERLDWTRMHELRFEPADFDRFPALALGFEVARQGGTSGAVLNAANEAAVQSFLEGDLHFTEIVPACRSILEAHDYEANPTLQRLEELDLWAREEIHSWVCA</sequence>
<protein>
    <recommendedName>
        <fullName evidence="9">1-deoxy-D-xylulose 5-phosphate reductoisomerase</fullName>
        <shortName evidence="9">DXP reductoisomerase</shortName>
        <ecNumber evidence="9">1.1.1.267</ecNumber>
    </recommendedName>
    <alternativeName>
        <fullName evidence="9">1-deoxyxylulose-5-phosphate reductoisomerase</fullName>
    </alternativeName>
    <alternativeName>
        <fullName evidence="9">2-C-methyl-D-erythritol 4-phosphate synthase</fullName>
    </alternativeName>
</protein>
<keyword evidence="9" id="KW-0460">Magnesium</keyword>
<dbReference type="SUPFAM" id="SSF55347">
    <property type="entry name" value="Glyceraldehyde-3-phosphate dehydrogenase-like, C-terminal domain"/>
    <property type="match status" value="1"/>
</dbReference>
<feature type="binding site" evidence="9">
    <location>
        <position position="171"/>
    </location>
    <ligand>
        <name>Mn(2+)</name>
        <dbReference type="ChEBI" id="CHEBI:29035"/>
    </ligand>
</feature>
<evidence type="ECO:0000259" key="13">
    <source>
        <dbReference type="Pfam" id="PF13288"/>
    </source>
</evidence>
<comment type="pathway">
    <text evidence="1 9">Isoprenoid biosynthesis; isopentenyl diphosphate biosynthesis via DXP pathway; isopentenyl diphosphate from 1-deoxy-D-xylulose 5-phosphate: step 1/6.</text>
</comment>
<dbReference type="InterPro" id="IPR026877">
    <property type="entry name" value="DXPR_C"/>
</dbReference>
<feature type="binding site" evidence="9">
    <location>
        <position position="233"/>
    </location>
    <ligand>
        <name>1-deoxy-D-xylulose 5-phosphate</name>
        <dbReference type="ChEBI" id="CHEBI:57792"/>
    </ligand>
</feature>
<dbReference type="GO" id="GO:0016853">
    <property type="term" value="F:isomerase activity"/>
    <property type="evidence" value="ECO:0007669"/>
    <property type="project" value="UniProtKB-KW"/>
</dbReference>
<feature type="binding site" evidence="9">
    <location>
        <position position="139"/>
    </location>
    <ligand>
        <name>1-deoxy-D-xylulose 5-phosphate</name>
        <dbReference type="ChEBI" id="CHEBI:57792"/>
    </ligand>
</feature>
<dbReference type="PANTHER" id="PTHR30525:SF0">
    <property type="entry name" value="1-DEOXY-D-XYLULOSE 5-PHOSPHATE REDUCTOISOMERASE, CHLOROPLASTIC"/>
    <property type="match status" value="1"/>
</dbReference>
<evidence type="ECO:0000256" key="7">
    <source>
        <dbReference type="ARBA" id="ARBA00023229"/>
    </source>
</evidence>
<feature type="binding site" evidence="9">
    <location>
        <position position="238"/>
    </location>
    <ligand>
        <name>1-deoxy-D-xylulose 5-phosphate</name>
        <dbReference type="ChEBI" id="CHEBI:57792"/>
    </ligand>
</feature>
<evidence type="ECO:0000256" key="1">
    <source>
        <dbReference type="ARBA" id="ARBA00005094"/>
    </source>
</evidence>
<dbReference type="Pfam" id="PF08436">
    <property type="entry name" value="DXP_redisom_C"/>
    <property type="match status" value="1"/>
</dbReference>
<comment type="cofactor">
    <cofactor evidence="9">
        <name>Mg(2+)</name>
        <dbReference type="ChEBI" id="CHEBI:18420"/>
    </cofactor>
    <cofactor evidence="9">
        <name>Mn(2+)</name>
        <dbReference type="ChEBI" id="CHEBI:29035"/>
    </cofactor>
</comment>
<feature type="binding site" evidence="9">
    <location>
        <position position="197"/>
    </location>
    <ligand>
        <name>1-deoxy-D-xylulose 5-phosphate</name>
        <dbReference type="ChEBI" id="CHEBI:57792"/>
    </ligand>
</feature>
<keyword evidence="5 9" id="KW-0560">Oxidoreductase</keyword>
<comment type="catalytic activity">
    <reaction evidence="8">
        <text>2-C-methyl-D-erythritol 4-phosphate + NADP(+) = 1-deoxy-D-xylulose 5-phosphate + NADPH + H(+)</text>
        <dbReference type="Rhea" id="RHEA:13717"/>
        <dbReference type="ChEBI" id="CHEBI:15378"/>
        <dbReference type="ChEBI" id="CHEBI:57783"/>
        <dbReference type="ChEBI" id="CHEBI:57792"/>
        <dbReference type="ChEBI" id="CHEBI:58262"/>
        <dbReference type="ChEBI" id="CHEBI:58349"/>
        <dbReference type="EC" id="1.1.1.267"/>
    </reaction>
    <physiologicalReaction direction="right-to-left" evidence="8">
        <dbReference type="Rhea" id="RHEA:13719"/>
    </physiologicalReaction>
</comment>
<dbReference type="GO" id="GO:0051484">
    <property type="term" value="P:isopentenyl diphosphate biosynthetic process, methylerythritol 4-phosphate pathway involved in terpenoid biosynthetic process"/>
    <property type="evidence" value="ECO:0007669"/>
    <property type="project" value="UniProtKB-ARBA"/>
</dbReference>
<reference evidence="14 15" key="1">
    <citation type="submission" date="2019-02" db="EMBL/GenBank/DDBJ databases">
        <title>Deep-cultivation of Planctomycetes and their phenomic and genomic characterization uncovers novel biology.</title>
        <authorList>
            <person name="Wiegand S."/>
            <person name="Jogler M."/>
            <person name="Boedeker C."/>
            <person name="Pinto D."/>
            <person name="Vollmers J."/>
            <person name="Rivas-Marin E."/>
            <person name="Kohn T."/>
            <person name="Peeters S.H."/>
            <person name="Heuer A."/>
            <person name="Rast P."/>
            <person name="Oberbeckmann S."/>
            <person name="Bunk B."/>
            <person name="Jeske O."/>
            <person name="Meyerdierks A."/>
            <person name="Storesund J.E."/>
            <person name="Kallscheuer N."/>
            <person name="Luecker S."/>
            <person name="Lage O.M."/>
            <person name="Pohl T."/>
            <person name="Merkel B.J."/>
            <person name="Hornburger P."/>
            <person name="Mueller R.-W."/>
            <person name="Bruemmer F."/>
            <person name="Labrenz M."/>
            <person name="Spormann A.M."/>
            <person name="Op den Camp H."/>
            <person name="Overmann J."/>
            <person name="Amann R."/>
            <person name="Jetten M.S.M."/>
            <person name="Mascher T."/>
            <person name="Medema M.H."/>
            <person name="Devos D.P."/>
            <person name="Kaster A.-K."/>
            <person name="Ovreas L."/>
            <person name="Rohde M."/>
            <person name="Galperin M.Y."/>
            <person name="Jogler C."/>
        </authorList>
    </citation>
    <scope>NUCLEOTIDE SEQUENCE [LARGE SCALE GENOMIC DNA]</scope>
    <source>
        <strain evidence="14 15">Spa11</strain>
    </source>
</reference>
<dbReference type="SUPFAM" id="SSF69055">
    <property type="entry name" value="1-deoxy-D-xylulose-5-phosphate reductoisomerase, C-terminal domain"/>
    <property type="match status" value="1"/>
</dbReference>
<comment type="similarity">
    <text evidence="2 9">Belongs to the DXR family.</text>
</comment>
<evidence type="ECO:0000313" key="15">
    <source>
        <dbReference type="Proteomes" id="UP000316426"/>
    </source>
</evidence>
<evidence type="ECO:0000256" key="5">
    <source>
        <dbReference type="ARBA" id="ARBA00023002"/>
    </source>
</evidence>
<dbReference type="Gene3D" id="3.40.50.720">
    <property type="entry name" value="NAD(P)-binding Rossmann-like Domain"/>
    <property type="match status" value="1"/>
</dbReference>
<evidence type="ECO:0000256" key="6">
    <source>
        <dbReference type="ARBA" id="ARBA00023211"/>
    </source>
</evidence>
<dbReference type="UniPathway" id="UPA00056">
    <property type="reaction ID" value="UER00092"/>
</dbReference>
<dbReference type="RefSeq" id="WP_145105480.1">
    <property type="nucleotide sequence ID" value="NZ_CP036349.1"/>
</dbReference>
<dbReference type="SUPFAM" id="SSF51735">
    <property type="entry name" value="NAD(P)-binding Rossmann-fold domains"/>
    <property type="match status" value="1"/>
</dbReference>
<feature type="binding site" evidence="9">
    <location>
        <position position="140"/>
    </location>
    <ligand>
        <name>NADPH</name>
        <dbReference type="ChEBI" id="CHEBI:57783"/>
    </ligand>
</feature>
<dbReference type="GO" id="GO:0070402">
    <property type="term" value="F:NADPH binding"/>
    <property type="evidence" value="ECO:0007669"/>
    <property type="project" value="InterPro"/>
</dbReference>
<dbReference type="InterPro" id="IPR036291">
    <property type="entry name" value="NAD(P)-bd_dom_sf"/>
</dbReference>
<evidence type="ECO:0000256" key="4">
    <source>
        <dbReference type="ARBA" id="ARBA00022857"/>
    </source>
</evidence>
<feature type="binding site" evidence="9">
    <location>
        <position position="173"/>
    </location>
    <ligand>
        <name>Mn(2+)</name>
        <dbReference type="ChEBI" id="CHEBI:29035"/>
    </ligand>
</feature>
<dbReference type="InterPro" id="IPR013512">
    <property type="entry name" value="DXP_reductoisomerase_N"/>
</dbReference>
<keyword evidence="6 9" id="KW-0464">Manganese</keyword>
<evidence type="ECO:0000256" key="10">
    <source>
        <dbReference type="SAM" id="MobiDB-lite"/>
    </source>
</evidence>
<dbReference type="InterPro" id="IPR003821">
    <property type="entry name" value="DXP_reductoisomerase"/>
</dbReference>
<dbReference type="HAMAP" id="MF_00183">
    <property type="entry name" value="DXP_reductoisom"/>
    <property type="match status" value="1"/>
</dbReference>
<dbReference type="Pfam" id="PF13288">
    <property type="entry name" value="DXPR_C"/>
    <property type="match status" value="1"/>
</dbReference>
<feature type="binding site" evidence="9">
    <location>
        <position position="29"/>
    </location>
    <ligand>
        <name>NADPH</name>
        <dbReference type="ChEBI" id="CHEBI:57783"/>
    </ligand>
</feature>
<evidence type="ECO:0000313" key="14">
    <source>
        <dbReference type="EMBL" id="QDV71993.1"/>
    </source>
</evidence>
<keyword evidence="15" id="KW-1185">Reference proteome</keyword>
<name>A0A518K2F8_9BACT</name>
<dbReference type="KEGG" id="bmei:Spa11_01620"/>
<feature type="domain" description="DXP reductoisomerase C-terminal" evidence="13">
    <location>
        <begin position="282"/>
        <end position="398"/>
    </location>
</feature>
<feature type="domain" description="1-deoxy-D-xylulose 5-phosphate reductoisomerase N-terminal" evidence="11">
    <location>
        <begin position="20"/>
        <end position="146"/>
    </location>
</feature>
<keyword evidence="3 9" id="KW-0479">Metal-binding</keyword>
<dbReference type="Pfam" id="PF02670">
    <property type="entry name" value="DXP_reductoisom"/>
    <property type="match status" value="1"/>
</dbReference>
<dbReference type="InterPro" id="IPR013644">
    <property type="entry name" value="DXP_reductoisomerase_C"/>
</dbReference>
<dbReference type="AlphaFoldDB" id="A0A518K2F8"/>
<dbReference type="Gene3D" id="1.10.1740.10">
    <property type="match status" value="1"/>
</dbReference>
<feature type="binding site" evidence="9">
    <location>
        <position position="220"/>
    </location>
    <ligand>
        <name>1-deoxy-D-xylulose 5-phosphate</name>
        <dbReference type="ChEBI" id="CHEBI:57792"/>
    </ligand>
</feature>
<feature type="binding site" evidence="9">
    <location>
        <position position="239"/>
    </location>
    <ligand>
        <name>1-deoxy-D-xylulose 5-phosphate</name>
        <dbReference type="ChEBI" id="CHEBI:57792"/>
    </ligand>
</feature>
<evidence type="ECO:0000259" key="12">
    <source>
        <dbReference type="Pfam" id="PF08436"/>
    </source>
</evidence>
<keyword evidence="14" id="KW-0413">Isomerase</keyword>
<feature type="binding site" evidence="9">
    <location>
        <position position="172"/>
    </location>
    <ligand>
        <name>1-deoxy-D-xylulose 5-phosphate</name>
        <dbReference type="ChEBI" id="CHEBI:57792"/>
    </ligand>
</feature>
<gene>
    <name evidence="9 14" type="primary">dxr</name>
    <name evidence="14" type="ORF">Spa11_01620</name>
</gene>
<dbReference type="FunFam" id="3.40.50.720:FF:000045">
    <property type="entry name" value="1-deoxy-D-xylulose 5-phosphate reductoisomerase"/>
    <property type="match status" value="1"/>
</dbReference>
<dbReference type="EMBL" id="CP036349">
    <property type="protein sequence ID" value="QDV71993.1"/>
    <property type="molecule type" value="Genomic_DNA"/>
</dbReference>
<organism evidence="14 15">
    <name type="scientific">Botrimarina mediterranea</name>
    <dbReference type="NCBI Taxonomy" id="2528022"/>
    <lineage>
        <taxon>Bacteria</taxon>
        <taxon>Pseudomonadati</taxon>
        <taxon>Planctomycetota</taxon>
        <taxon>Planctomycetia</taxon>
        <taxon>Pirellulales</taxon>
        <taxon>Lacipirellulaceae</taxon>
        <taxon>Botrimarina</taxon>
    </lineage>
</organism>
<dbReference type="PIRSF" id="PIRSF006205">
    <property type="entry name" value="Dxp_reductismrs"/>
    <property type="match status" value="1"/>
</dbReference>
<dbReference type="NCBIfam" id="TIGR00243">
    <property type="entry name" value="Dxr"/>
    <property type="match status" value="1"/>
</dbReference>
<dbReference type="EC" id="1.1.1.267" evidence="9"/>
<feature type="binding site" evidence="9">
    <location>
        <position position="28"/>
    </location>
    <ligand>
        <name>NADPH</name>
        <dbReference type="ChEBI" id="CHEBI:57783"/>
    </ligand>
</feature>
<evidence type="ECO:0000256" key="8">
    <source>
        <dbReference type="ARBA" id="ARBA00048543"/>
    </source>
</evidence>
<evidence type="ECO:0000256" key="3">
    <source>
        <dbReference type="ARBA" id="ARBA00022723"/>
    </source>
</evidence>
<proteinExistence type="inferred from homology"/>
<dbReference type="GO" id="GO:0030145">
    <property type="term" value="F:manganese ion binding"/>
    <property type="evidence" value="ECO:0007669"/>
    <property type="project" value="TreeGrafter"/>
</dbReference>
<feature type="binding site" evidence="9">
    <location>
        <position position="27"/>
    </location>
    <ligand>
        <name>NADPH</name>
        <dbReference type="ChEBI" id="CHEBI:57783"/>
    </ligand>
</feature>
<dbReference type="GO" id="GO:0030604">
    <property type="term" value="F:1-deoxy-D-xylulose-5-phosphate reductoisomerase activity"/>
    <property type="evidence" value="ECO:0007669"/>
    <property type="project" value="UniProtKB-UniRule"/>
</dbReference>
<accession>A0A518K2F8</accession>
<keyword evidence="7 9" id="KW-0414">Isoprene biosynthesis</keyword>
<comment type="function">
    <text evidence="9">Catalyzes the NADPH-dependent rearrangement and reduction of 1-deoxy-D-xylulose-5-phosphate (DXP) to 2-C-methyl-D-erythritol 4-phosphate (MEP).</text>
</comment>
<feature type="binding site" evidence="9">
    <location>
        <position position="242"/>
    </location>
    <ligand>
        <name>Mn(2+)</name>
        <dbReference type="ChEBI" id="CHEBI:29035"/>
    </ligand>
</feature>
<feature type="binding site" evidence="9">
    <location>
        <position position="173"/>
    </location>
    <ligand>
        <name>1-deoxy-D-xylulose 5-phosphate</name>
        <dbReference type="ChEBI" id="CHEBI:57792"/>
    </ligand>
</feature>
<comment type="caution">
    <text evidence="9">Lacks conserved residue(s) required for the propagation of feature annotation.</text>
</comment>
<evidence type="ECO:0000256" key="2">
    <source>
        <dbReference type="ARBA" id="ARBA00006825"/>
    </source>
</evidence>
<keyword evidence="4 9" id="KW-0521">NADP</keyword>
<feature type="binding site" evidence="9">
    <location>
        <position position="242"/>
    </location>
    <ligand>
        <name>1-deoxy-D-xylulose 5-phosphate</name>
        <dbReference type="ChEBI" id="CHEBI:57792"/>
    </ligand>
</feature>